<dbReference type="AlphaFoldDB" id="A0AAN5LA33"/>
<proteinExistence type="predicted"/>
<reference evidence="1" key="2">
    <citation type="submission" date="2020-11" db="EMBL/GenBank/DDBJ databases">
        <authorList>
            <consortium name="NCBI Pathogen Detection Project"/>
        </authorList>
    </citation>
    <scope>NUCLEOTIDE SEQUENCE</scope>
    <source>
        <strain evidence="1">R404</strain>
    </source>
</reference>
<evidence type="ECO:0000313" key="1">
    <source>
        <dbReference type="EMBL" id="HAT1683130.1"/>
    </source>
</evidence>
<dbReference type="EMBL" id="DACSEO010000054">
    <property type="protein sequence ID" value="HAT1683130.1"/>
    <property type="molecule type" value="Genomic_DNA"/>
</dbReference>
<comment type="caution">
    <text evidence="1">The sequence shown here is derived from an EMBL/GenBank/DDBJ whole genome shotgun (WGS) entry which is preliminary data.</text>
</comment>
<evidence type="ECO:0000313" key="2">
    <source>
        <dbReference type="Proteomes" id="UP000856143"/>
    </source>
</evidence>
<sequence>MGTLKNTSPPQQEKGESDIIDDVFHATITARKLEEIVHVYNEVYFSDKDNGKPETYMASAIFDYAIKVCSELKNIESKLN</sequence>
<name>A0AAN5LA33_KLEOX</name>
<organism evidence="1 2">
    <name type="scientific">Klebsiella oxytoca</name>
    <dbReference type="NCBI Taxonomy" id="571"/>
    <lineage>
        <taxon>Bacteria</taxon>
        <taxon>Pseudomonadati</taxon>
        <taxon>Pseudomonadota</taxon>
        <taxon>Gammaproteobacteria</taxon>
        <taxon>Enterobacterales</taxon>
        <taxon>Enterobacteriaceae</taxon>
        <taxon>Klebsiella/Raoultella group</taxon>
        <taxon>Klebsiella</taxon>
    </lineage>
</organism>
<gene>
    <name evidence="1" type="ORF">I8Y21_003852</name>
</gene>
<accession>A0AAN5LA33</accession>
<dbReference type="Proteomes" id="UP000856143">
    <property type="component" value="Unassembled WGS sequence"/>
</dbReference>
<reference evidence="1" key="1">
    <citation type="journal article" date="2018" name="Genome Biol.">
        <title>SKESA: strategic k-mer extension for scrupulous assemblies.</title>
        <authorList>
            <person name="Souvorov A."/>
            <person name="Agarwala R."/>
            <person name="Lipman D.J."/>
        </authorList>
    </citation>
    <scope>NUCLEOTIDE SEQUENCE</scope>
    <source>
        <strain evidence="1">R404</strain>
    </source>
</reference>
<protein>
    <submittedName>
        <fullName evidence="1">Uncharacterized protein</fullName>
    </submittedName>
</protein>